<keyword evidence="2" id="KW-0408">Iron</keyword>
<dbReference type="Gene3D" id="3.40.30.10">
    <property type="entry name" value="Glutaredoxin"/>
    <property type="match status" value="1"/>
</dbReference>
<dbReference type="GO" id="GO:0046872">
    <property type="term" value="F:metal ion binding"/>
    <property type="evidence" value="ECO:0007669"/>
    <property type="project" value="UniProtKB-KW"/>
</dbReference>
<dbReference type="PANTHER" id="PTHR43578">
    <property type="entry name" value="NADH-QUINONE OXIDOREDUCTASE SUBUNIT F"/>
    <property type="match status" value="1"/>
</dbReference>
<evidence type="ECO:0000313" key="4">
    <source>
        <dbReference type="EMBL" id="KKM24270.1"/>
    </source>
</evidence>
<gene>
    <name evidence="4" type="ORF">LCGC14_1606760</name>
</gene>
<keyword evidence="1" id="KW-0479">Metal-binding</keyword>
<dbReference type="PANTHER" id="PTHR43578:SF3">
    <property type="entry name" value="NADH-QUINONE OXIDOREDUCTASE SUBUNIT F"/>
    <property type="match status" value="1"/>
</dbReference>
<dbReference type="CDD" id="cd02980">
    <property type="entry name" value="TRX_Fd_family"/>
    <property type="match status" value="1"/>
</dbReference>
<protein>
    <recommendedName>
        <fullName evidence="5">(2Fe-2S) ferredoxin domain-containing protein</fullName>
    </recommendedName>
</protein>
<reference evidence="4" key="1">
    <citation type="journal article" date="2015" name="Nature">
        <title>Complex archaea that bridge the gap between prokaryotes and eukaryotes.</title>
        <authorList>
            <person name="Spang A."/>
            <person name="Saw J.H."/>
            <person name="Jorgensen S.L."/>
            <person name="Zaremba-Niedzwiedzka K."/>
            <person name="Martijn J."/>
            <person name="Lind A.E."/>
            <person name="van Eijk R."/>
            <person name="Schleper C."/>
            <person name="Guy L."/>
            <person name="Ettema T.J."/>
        </authorList>
    </citation>
    <scope>NUCLEOTIDE SEQUENCE</scope>
</reference>
<feature type="non-terminal residue" evidence="4">
    <location>
        <position position="113"/>
    </location>
</feature>
<name>A0A0F9L9G8_9ZZZZ</name>
<dbReference type="AlphaFoldDB" id="A0A0F9L9G8"/>
<keyword evidence="3" id="KW-0411">Iron-sulfur</keyword>
<dbReference type="GO" id="GO:0051536">
    <property type="term" value="F:iron-sulfur cluster binding"/>
    <property type="evidence" value="ECO:0007669"/>
    <property type="project" value="UniProtKB-KW"/>
</dbReference>
<dbReference type="SUPFAM" id="SSF52833">
    <property type="entry name" value="Thioredoxin-like"/>
    <property type="match status" value="1"/>
</dbReference>
<evidence type="ECO:0000256" key="2">
    <source>
        <dbReference type="ARBA" id="ARBA00023004"/>
    </source>
</evidence>
<proteinExistence type="predicted"/>
<evidence type="ECO:0008006" key="5">
    <source>
        <dbReference type="Google" id="ProtNLM"/>
    </source>
</evidence>
<sequence>MQRARLPGIGVGERGGALRAELASRGLGETIRLCVTGCHGFCEQGPIVVIDPANVFYCHVTPDDVAEIVTESVENGCVIERLLYTDPASGERVVTEAEIPFYRFQDRVLLGQN</sequence>
<evidence type="ECO:0000256" key="1">
    <source>
        <dbReference type="ARBA" id="ARBA00022723"/>
    </source>
</evidence>
<dbReference type="EMBL" id="LAZR01012957">
    <property type="protein sequence ID" value="KKM24270.1"/>
    <property type="molecule type" value="Genomic_DNA"/>
</dbReference>
<dbReference type="InterPro" id="IPR036249">
    <property type="entry name" value="Thioredoxin-like_sf"/>
</dbReference>
<evidence type="ECO:0000256" key="3">
    <source>
        <dbReference type="ARBA" id="ARBA00023014"/>
    </source>
</evidence>
<accession>A0A0F9L9G8</accession>
<comment type="caution">
    <text evidence="4">The sequence shown here is derived from an EMBL/GenBank/DDBJ whole genome shotgun (WGS) entry which is preliminary data.</text>
</comment>
<organism evidence="4">
    <name type="scientific">marine sediment metagenome</name>
    <dbReference type="NCBI Taxonomy" id="412755"/>
    <lineage>
        <taxon>unclassified sequences</taxon>
        <taxon>metagenomes</taxon>
        <taxon>ecological metagenomes</taxon>
    </lineage>
</organism>